<dbReference type="EMBL" id="CANI01000028">
    <property type="protein sequence ID" value="CCM77098.1"/>
    <property type="molecule type" value="Genomic_DNA"/>
</dbReference>
<dbReference type="Proteomes" id="UP000009319">
    <property type="component" value="Unassembled WGS sequence"/>
</dbReference>
<organism evidence="1 2">
    <name type="scientific">Rhizobium mesoamericanum STM3625</name>
    <dbReference type="NCBI Taxonomy" id="1211777"/>
    <lineage>
        <taxon>Bacteria</taxon>
        <taxon>Pseudomonadati</taxon>
        <taxon>Pseudomonadota</taxon>
        <taxon>Alphaproteobacteria</taxon>
        <taxon>Hyphomicrobiales</taxon>
        <taxon>Rhizobiaceae</taxon>
        <taxon>Rhizobium/Agrobacterium group</taxon>
        <taxon>Rhizobium</taxon>
    </lineage>
</organism>
<evidence type="ECO:0000313" key="1">
    <source>
        <dbReference type="EMBL" id="CCM77098.1"/>
    </source>
</evidence>
<dbReference type="AlphaFoldDB" id="K0PTD8"/>
<gene>
    <name evidence="1" type="ORF">BN77_4144</name>
</gene>
<reference evidence="1 2" key="1">
    <citation type="journal article" date="2013" name="Genome Announc.">
        <title>Draft Genome Sequence of Rhizobium mesoamericanum STM3625, a Nitrogen-Fixing Symbiont of Mimosa pudica Isolated in French Guiana (South America).</title>
        <authorList>
            <person name="Moulin L."/>
            <person name="Mornico D."/>
            <person name="Melkonian R."/>
            <person name="Klonowska A."/>
        </authorList>
    </citation>
    <scope>NUCLEOTIDE SEQUENCE [LARGE SCALE GENOMIC DNA]</scope>
    <source>
        <strain evidence="1 2">STM3625</strain>
    </source>
</reference>
<dbReference type="HOGENOM" id="CLU_2275211_0_0_5"/>
<sequence length="102" mass="11220">MAYTIEQARKIYAMGLVPAHNAGFDPWLALETIQNAAQAERDAKAEERKTRLTVGMVVSDGRLGKVISIDGNRVMLQSYLAKRSAHIGDLTDWSFRAEKAGA</sequence>
<dbReference type="STRING" id="1211777.BN77_4144"/>
<name>K0PTD8_9HYPH</name>
<protein>
    <submittedName>
        <fullName evidence="1">Uncharacterized protein</fullName>
    </submittedName>
</protein>
<evidence type="ECO:0000313" key="2">
    <source>
        <dbReference type="Proteomes" id="UP000009319"/>
    </source>
</evidence>
<proteinExistence type="predicted"/>
<accession>K0PTD8</accession>
<comment type="caution">
    <text evidence="1">The sequence shown here is derived from an EMBL/GenBank/DDBJ whole genome shotgun (WGS) entry which is preliminary data.</text>
</comment>
<keyword evidence="2" id="KW-1185">Reference proteome</keyword>
<dbReference type="RefSeq" id="WP_007535001.1">
    <property type="nucleotide sequence ID" value="NZ_HF536772.1"/>
</dbReference>